<dbReference type="Gene3D" id="2.60.40.10">
    <property type="entry name" value="Immunoglobulins"/>
    <property type="match status" value="1"/>
</dbReference>
<dbReference type="InterPro" id="IPR036179">
    <property type="entry name" value="Ig-like_dom_sf"/>
</dbReference>
<dbReference type="AlphaFoldDB" id="A0A8C3F4V2"/>
<reference evidence="2" key="2">
    <citation type="submission" date="2025-09" db="UniProtKB">
        <authorList>
            <consortium name="Ensembl"/>
        </authorList>
    </citation>
    <scope>IDENTIFICATION</scope>
</reference>
<evidence type="ECO:0000259" key="1">
    <source>
        <dbReference type="PROSITE" id="PS50835"/>
    </source>
</evidence>
<protein>
    <recommendedName>
        <fullName evidence="1">Ig-like domain-containing protein</fullName>
    </recommendedName>
</protein>
<dbReference type="Pfam" id="PF07679">
    <property type="entry name" value="I-set"/>
    <property type="match status" value="1"/>
</dbReference>
<evidence type="ECO:0000313" key="3">
    <source>
        <dbReference type="Proteomes" id="UP000694380"/>
    </source>
</evidence>
<feature type="domain" description="Ig-like" evidence="1">
    <location>
        <begin position="89"/>
        <end position="179"/>
    </location>
</feature>
<dbReference type="FunFam" id="2.60.40.10:FF:000022">
    <property type="entry name" value="Cardiac titin"/>
    <property type="match status" value="1"/>
</dbReference>
<dbReference type="SMART" id="SM00409">
    <property type="entry name" value="IG"/>
    <property type="match status" value="1"/>
</dbReference>
<dbReference type="InterPro" id="IPR013098">
    <property type="entry name" value="Ig_I-set"/>
</dbReference>
<name>A0A8C3F4V2_CHRPI</name>
<dbReference type="InterPro" id="IPR007110">
    <property type="entry name" value="Ig-like_dom"/>
</dbReference>
<organism evidence="2 3">
    <name type="scientific">Chrysemys picta bellii</name>
    <name type="common">Western painted turtle</name>
    <name type="synonym">Emys bellii</name>
    <dbReference type="NCBI Taxonomy" id="8478"/>
    <lineage>
        <taxon>Eukaryota</taxon>
        <taxon>Metazoa</taxon>
        <taxon>Chordata</taxon>
        <taxon>Craniata</taxon>
        <taxon>Vertebrata</taxon>
        <taxon>Euteleostomi</taxon>
        <taxon>Archelosauria</taxon>
        <taxon>Testudinata</taxon>
        <taxon>Testudines</taxon>
        <taxon>Cryptodira</taxon>
        <taxon>Durocryptodira</taxon>
        <taxon>Testudinoidea</taxon>
        <taxon>Emydidae</taxon>
        <taxon>Chrysemys</taxon>
    </lineage>
</organism>
<keyword evidence="3" id="KW-1185">Reference proteome</keyword>
<dbReference type="PROSITE" id="PS50835">
    <property type="entry name" value="IG_LIKE"/>
    <property type="match status" value="1"/>
</dbReference>
<evidence type="ECO:0000313" key="2">
    <source>
        <dbReference type="Ensembl" id="ENSCPBP00000002771.1"/>
    </source>
</evidence>
<dbReference type="SUPFAM" id="SSF48726">
    <property type="entry name" value="Immunoglobulin"/>
    <property type="match status" value="2"/>
</dbReference>
<dbReference type="GeneTree" id="ENSGT01110000267173"/>
<dbReference type="Ensembl" id="ENSCPBT00000003377.1">
    <property type="protein sequence ID" value="ENSCPBP00000002771.1"/>
    <property type="gene ID" value="ENSCPBG00000002192.1"/>
</dbReference>
<accession>A0A8C3F4V2</accession>
<proteinExistence type="predicted"/>
<dbReference type="InterPro" id="IPR013783">
    <property type="entry name" value="Ig-like_fold"/>
</dbReference>
<dbReference type="PANTHER" id="PTHR47633">
    <property type="entry name" value="IMMUNOGLOBULIN"/>
    <property type="match status" value="1"/>
</dbReference>
<sequence>RGWFSCVQCKLVCERFAFPFFLDIFELLGCSQSHWRSRQGADGKELTLVSALKIVHTEKKDSGEYTFEVQNDVGSSKGDVKYIYLIIPPKFTKKLKKMDSIKGSFIHLECIVSGSHPIKLKPKWFKDGKQLLPSRYYTMSFDSNVASFRIESVMKEDSGTYAFKVENDFGSSTCEAVLTVLGLYFAPLHFAFFVEKNLIASQIPGGNLRCRTLTLVFAILLGRSNNPSIIYQKVNENRSSSGIVYSYGV</sequence>
<dbReference type="InterPro" id="IPR003599">
    <property type="entry name" value="Ig_sub"/>
</dbReference>
<dbReference type="Proteomes" id="UP000694380">
    <property type="component" value="Unplaced"/>
</dbReference>
<dbReference type="GO" id="GO:0004672">
    <property type="term" value="F:protein kinase activity"/>
    <property type="evidence" value="ECO:0007669"/>
    <property type="project" value="TreeGrafter"/>
</dbReference>
<reference evidence="2" key="1">
    <citation type="submission" date="2025-08" db="UniProtKB">
        <authorList>
            <consortium name="Ensembl"/>
        </authorList>
    </citation>
    <scope>IDENTIFICATION</scope>
</reference>
<dbReference type="PANTHER" id="PTHR47633:SF13">
    <property type="entry name" value="MYOPALLADIN"/>
    <property type="match status" value="1"/>
</dbReference>